<proteinExistence type="predicted"/>
<dbReference type="GO" id="GO:0008270">
    <property type="term" value="F:zinc ion binding"/>
    <property type="evidence" value="ECO:0007669"/>
    <property type="project" value="UniProtKB-KW"/>
</dbReference>
<dbReference type="InterPro" id="IPR051061">
    <property type="entry name" value="Zinc_finger_trans_reg"/>
</dbReference>
<sequence>MSSEFDRDMHFFEVFHGYDQNPLDFNEFCHDGDYELEPAPEAQTLHHPAADAGNELSDPDASVGVSEPNQASLHEGPSAMLLGSNQSDGTPKKSVTTVDMEIASSGSAAPWYLRSSNTTDTTTSSAGTPPGPPYKCTEANCRSKAQWKTLSQFTQHIRNIHQQPLLCTVPGCTHQRPFGKQTDLNRHVKTKHEATETFLCGDESCPAHVHGFERKDKLLKHLREHHPQVQCTKTHCSAIVADFQQQSHMEQDHGPFECALGHCRTSPPSNFTQVRLHRHLKNHHKLSYDCIETIKSRMQSSDLDARSEHLRNDYRRPKWEICSICEIGGATAHV</sequence>
<dbReference type="EMBL" id="CABFNO020001300">
    <property type="protein sequence ID" value="CAG9978343.1"/>
    <property type="molecule type" value="Genomic_DNA"/>
</dbReference>
<dbReference type="AlphaFoldDB" id="A0A9N9U824"/>
<keyword evidence="4" id="KW-0862">Zinc</keyword>
<dbReference type="GO" id="GO:0006357">
    <property type="term" value="P:regulation of transcription by RNA polymerase II"/>
    <property type="evidence" value="ECO:0007669"/>
    <property type="project" value="TreeGrafter"/>
</dbReference>
<keyword evidence="7" id="KW-0539">Nucleus</keyword>
<comment type="caution">
    <text evidence="10">The sequence shown here is derived from an EMBL/GenBank/DDBJ whole genome shotgun (WGS) entry which is preliminary data.</text>
</comment>
<dbReference type="GO" id="GO:0005634">
    <property type="term" value="C:nucleus"/>
    <property type="evidence" value="ECO:0007669"/>
    <property type="project" value="UniProtKB-SubCell"/>
</dbReference>
<evidence type="ECO:0000259" key="9">
    <source>
        <dbReference type="SMART" id="SM00355"/>
    </source>
</evidence>
<feature type="region of interest" description="Disordered" evidence="8">
    <location>
        <begin position="50"/>
        <end position="93"/>
    </location>
</feature>
<feature type="domain" description="C2H2-type" evidence="9">
    <location>
        <begin position="256"/>
        <end position="283"/>
    </location>
</feature>
<feature type="domain" description="C2H2-type" evidence="9">
    <location>
        <begin position="134"/>
        <end position="161"/>
    </location>
</feature>
<organism evidence="10 11">
    <name type="scientific">Clonostachys byssicola</name>
    <dbReference type="NCBI Taxonomy" id="160290"/>
    <lineage>
        <taxon>Eukaryota</taxon>
        <taxon>Fungi</taxon>
        <taxon>Dikarya</taxon>
        <taxon>Ascomycota</taxon>
        <taxon>Pezizomycotina</taxon>
        <taxon>Sordariomycetes</taxon>
        <taxon>Hypocreomycetidae</taxon>
        <taxon>Hypocreales</taxon>
        <taxon>Bionectriaceae</taxon>
        <taxon>Clonostachys</taxon>
    </lineage>
</organism>
<keyword evidence="6" id="KW-0804">Transcription</keyword>
<name>A0A9N9U824_9HYPO</name>
<dbReference type="SMART" id="SM00355">
    <property type="entry name" value="ZnF_C2H2"/>
    <property type="match status" value="5"/>
</dbReference>
<keyword evidence="5" id="KW-0805">Transcription regulation</keyword>
<feature type="domain" description="C2H2-type" evidence="9">
    <location>
        <begin position="198"/>
        <end position="225"/>
    </location>
</feature>
<evidence type="ECO:0000256" key="5">
    <source>
        <dbReference type="ARBA" id="ARBA00023015"/>
    </source>
</evidence>
<feature type="region of interest" description="Disordered" evidence="8">
    <location>
        <begin position="111"/>
        <end position="131"/>
    </location>
</feature>
<feature type="domain" description="C2H2-type" evidence="9">
    <location>
        <begin position="165"/>
        <end position="192"/>
    </location>
</feature>
<keyword evidence="11" id="KW-1185">Reference proteome</keyword>
<keyword evidence="2" id="KW-0479">Metal-binding</keyword>
<evidence type="ECO:0000313" key="10">
    <source>
        <dbReference type="EMBL" id="CAG9978343.1"/>
    </source>
</evidence>
<evidence type="ECO:0000256" key="7">
    <source>
        <dbReference type="ARBA" id="ARBA00023242"/>
    </source>
</evidence>
<dbReference type="Proteomes" id="UP000754883">
    <property type="component" value="Unassembled WGS sequence"/>
</dbReference>
<evidence type="ECO:0000256" key="4">
    <source>
        <dbReference type="ARBA" id="ARBA00022833"/>
    </source>
</evidence>
<evidence type="ECO:0000256" key="3">
    <source>
        <dbReference type="ARBA" id="ARBA00022771"/>
    </source>
</evidence>
<feature type="compositionally biased region" description="Polar residues" evidence="8">
    <location>
        <begin position="83"/>
        <end position="93"/>
    </location>
</feature>
<keyword evidence="3" id="KW-0863">Zinc-finger</keyword>
<dbReference type="OrthoDB" id="2687452at2759"/>
<evidence type="ECO:0000256" key="6">
    <source>
        <dbReference type="ARBA" id="ARBA00023163"/>
    </source>
</evidence>
<comment type="subcellular location">
    <subcellularLocation>
        <location evidence="1">Nucleus</location>
    </subcellularLocation>
</comment>
<evidence type="ECO:0000256" key="2">
    <source>
        <dbReference type="ARBA" id="ARBA00022723"/>
    </source>
</evidence>
<protein>
    <recommendedName>
        <fullName evidence="9">C2H2-type domain-containing protein</fullName>
    </recommendedName>
</protein>
<dbReference type="PANTHER" id="PTHR46179">
    <property type="entry name" value="ZINC FINGER PROTEIN"/>
    <property type="match status" value="1"/>
</dbReference>
<dbReference type="PANTHER" id="PTHR46179:SF13">
    <property type="entry name" value="C2H2-TYPE DOMAIN-CONTAINING PROTEIN"/>
    <property type="match status" value="1"/>
</dbReference>
<feature type="domain" description="C2H2-type" evidence="9">
    <location>
        <begin position="229"/>
        <end position="253"/>
    </location>
</feature>
<dbReference type="InterPro" id="IPR013087">
    <property type="entry name" value="Znf_C2H2_type"/>
</dbReference>
<evidence type="ECO:0000313" key="11">
    <source>
        <dbReference type="Proteomes" id="UP000754883"/>
    </source>
</evidence>
<reference evidence="10 11" key="2">
    <citation type="submission" date="2021-10" db="EMBL/GenBank/DDBJ databases">
        <authorList>
            <person name="Piombo E."/>
        </authorList>
    </citation>
    <scope>NUCLEOTIDE SEQUENCE [LARGE SCALE GENOMIC DNA]</scope>
</reference>
<gene>
    <name evidence="10" type="ORF">CBYS24578_00009144</name>
</gene>
<evidence type="ECO:0000256" key="1">
    <source>
        <dbReference type="ARBA" id="ARBA00004123"/>
    </source>
</evidence>
<feature type="compositionally biased region" description="Low complexity" evidence="8">
    <location>
        <begin position="115"/>
        <end position="128"/>
    </location>
</feature>
<evidence type="ECO:0000256" key="8">
    <source>
        <dbReference type="SAM" id="MobiDB-lite"/>
    </source>
</evidence>
<reference evidence="11" key="1">
    <citation type="submission" date="2019-06" db="EMBL/GenBank/DDBJ databases">
        <authorList>
            <person name="Broberg M."/>
        </authorList>
    </citation>
    <scope>NUCLEOTIDE SEQUENCE [LARGE SCALE GENOMIC DNA]</scope>
</reference>
<accession>A0A9N9U824</accession>